<dbReference type="Proteomes" id="UP001155901">
    <property type="component" value="Unassembled WGS sequence"/>
</dbReference>
<protein>
    <submittedName>
        <fullName evidence="1">Uncharacterized protein</fullName>
    </submittedName>
</protein>
<dbReference type="AlphaFoldDB" id="A0AA41H9N7"/>
<sequence>LQADLALELRRVHPPFFSFTHLLSSFHGPQLKPSSQIRDPLYQSVDPSGKPICDFGSDTSLFFIESDHETP</sequence>
<evidence type="ECO:0000313" key="1">
    <source>
        <dbReference type="EMBL" id="MBV6323264.1"/>
    </source>
</evidence>
<organism evidence="1 2">
    <name type="scientific">Duganella violaceipulchra</name>
    <dbReference type="NCBI Taxonomy" id="2849652"/>
    <lineage>
        <taxon>Bacteria</taxon>
        <taxon>Pseudomonadati</taxon>
        <taxon>Pseudomonadota</taxon>
        <taxon>Betaproteobacteria</taxon>
        <taxon>Burkholderiales</taxon>
        <taxon>Oxalobacteraceae</taxon>
        <taxon>Telluria group</taxon>
        <taxon>Duganella</taxon>
    </lineage>
</organism>
<comment type="caution">
    <text evidence="1">The sequence shown here is derived from an EMBL/GenBank/DDBJ whole genome shotgun (WGS) entry which is preliminary data.</text>
</comment>
<reference evidence="1" key="1">
    <citation type="submission" date="2021-07" db="EMBL/GenBank/DDBJ databases">
        <title>Characterization of violacein-producing bacteria and related species.</title>
        <authorList>
            <person name="Wilson H.S."/>
            <person name="De Leon M.E."/>
        </authorList>
    </citation>
    <scope>NUCLEOTIDE SEQUENCE</scope>
    <source>
        <strain evidence="1">HSC-15S17</strain>
    </source>
</reference>
<name>A0AA41H9N7_9BURK</name>
<proteinExistence type="predicted"/>
<dbReference type="RefSeq" id="WP_217943973.1">
    <property type="nucleotide sequence ID" value="NZ_JAHTGR010000011.1"/>
</dbReference>
<dbReference type="EMBL" id="JAHTGR010000011">
    <property type="protein sequence ID" value="MBV6323264.1"/>
    <property type="molecule type" value="Genomic_DNA"/>
</dbReference>
<accession>A0AA41H9N7</accession>
<gene>
    <name evidence="1" type="ORF">KVP70_20215</name>
</gene>
<evidence type="ECO:0000313" key="2">
    <source>
        <dbReference type="Proteomes" id="UP001155901"/>
    </source>
</evidence>
<feature type="non-terminal residue" evidence="1">
    <location>
        <position position="1"/>
    </location>
</feature>